<dbReference type="FunFam" id="2.170.150.80:FF:000002">
    <property type="entry name" value="Nac domain-containing protein 86"/>
    <property type="match status" value="1"/>
</dbReference>
<proteinExistence type="evidence at transcript level"/>
<dbReference type="EMBL" id="KR002107">
    <property type="protein sequence ID" value="ALE20479.1"/>
    <property type="molecule type" value="mRNA"/>
</dbReference>
<accession>A0A0M4N024</accession>
<dbReference type="Pfam" id="PF02365">
    <property type="entry name" value="NAM"/>
    <property type="match status" value="1"/>
</dbReference>
<protein>
    <submittedName>
        <fullName evidence="13">NAC transcription factor</fullName>
    </submittedName>
</protein>
<keyword evidence="5" id="KW-0805">Transcription regulation</keyword>
<organism evidence="13">
    <name type="scientific">Suaeda liaotungensis</name>
    <dbReference type="NCBI Taxonomy" id="154002"/>
    <lineage>
        <taxon>Eukaryota</taxon>
        <taxon>Viridiplantae</taxon>
        <taxon>Streptophyta</taxon>
        <taxon>Embryophyta</taxon>
        <taxon>Tracheophyta</taxon>
        <taxon>Spermatophyta</taxon>
        <taxon>Magnoliopsida</taxon>
        <taxon>eudicotyledons</taxon>
        <taxon>Gunneridae</taxon>
        <taxon>Pentapetalae</taxon>
        <taxon>Caryophyllales</taxon>
        <taxon>Chenopodiaceae</taxon>
        <taxon>Suaedoideae</taxon>
        <taxon>Suaeda</taxon>
    </lineage>
</organism>
<evidence type="ECO:0000256" key="3">
    <source>
        <dbReference type="ARBA" id="ARBA00022692"/>
    </source>
</evidence>
<keyword evidence="6" id="KW-0238">DNA-binding</keyword>
<keyword evidence="7 11" id="KW-0472">Membrane</keyword>
<evidence type="ECO:0000256" key="2">
    <source>
        <dbReference type="ARBA" id="ARBA00004167"/>
    </source>
</evidence>
<evidence type="ECO:0000256" key="4">
    <source>
        <dbReference type="ARBA" id="ARBA00022989"/>
    </source>
</evidence>
<dbReference type="InterPro" id="IPR003441">
    <property type="entry name" value="NAC-dom"/>
</dbReference>
<evidence type="ECO:0000256" key="10">
    <source>
        <dbReference type="ARBA" id="ARBA00023242"/>
    </source>
</evidence>
<evidence type="ECO:0000256" key="11">
    <source>
        <dbReference type="SAM" id="Phobius"/>
    </source>
</evidence>
<keyword evidence="9" id="KW-0804">Transcription</keyword>
<feature type="transmembrane region" description="Helical" evidence="11">
    <location>
        <begin position="539"/>
        <end position="558"/>
    </location>
</feature>
<dbReference type="PROSITE" id="PS51005">
    <property type="entry name" value="NAC"/>
    <property type="match status" value="1"/>
</dbReference>
<dbReference type="PANTHER" id="PTHR31744:SF216">
    <property type="entry name" value="NAC TRANSCRIPTION FACTOR"/>
    <property type="match status" value="1"/>
</dbReference>
<dbReference type="GO" id="GO:0016020">
    <property type="term" value="C:membrane"/>
    <property type="evidence" value="ECO:0007669"/>
    <property type="project" value="UniProtKB-SubCell"/>
</dbReference>
<dbReference type="GO" id="GO:0000976">
    <property type="term" value="F:transcription cis-regulatory region binding"/>
    <property type="evidence" value="ECO:0007669"/>
    <property type="project" value="UniProtKB-ARBA"/>
</dbReference>
<sequence>MAALSSRSRVCDEVWPPGFRFHPTDEELILYYLKRKISRRNLKLDIIADVDVYKCEPQQLPGLSVLKNGDRQWFFFSPRDRKYPNGSRSNRATRQGYWKATGKDRTIACNSRNVGIKKTLVFYEGRAPTGHRTDWVMHEYVLDEDELKRCQNVHDYYVLYKLFKKSGRGPKNGEQYGAPFREEDWPEDDCPNQQLVNVSPTYSCMNAQEDCSVSDIGELLNDILDDLAPMPLNYQSAPFPETNQSAPLSLNNELALSQPNNEPAPLQQMNNPASLQLLNEPAPVNIEDFEEALSQFLGQDNQGTETTLSFEGVNKLVVEDDFIEMDDLLGPEPAQSFTTLFPKPTGEENISNYEFHLEDGLSEFDLYHDADVHIRDLATIDPTDVHCTTSQDTGSVNQVDFEVLSYPSQVGLQSYSDGISSFESETWSYDSNSCLVNSTETGFTPLPSTGVVYGGISDVFTELNQNEEIEQSQPWSSLWSFVDSIPAAPASATESALLNKAFQRMSSFGRIRINSRRTMSPAAGSNKPSSVGVAGRMKGYFLLSFLAALFAIACVFFGSKASFFGKLHCGVDL</sequence>
<comment type="subcellular location">
    <subcellularLocation>
        <location evidence="2">Membrane</location>
        <topology evidence="2">Single-pass membrane protein</topology>
    </subcellularLocation>
    <subcellularLocation>
        <location evidence="1">Nucleus</location>
    </subcellularLocation>
</comment>
<evidence type="ECO:0000256" key="6">
    <source>
        <dbReference type="ARBA" id="ARBA00023125"/>
    </source>
</evidence>
<keyword evidence="8" id="KW-0010">Activator</keyword>
<keyword evidence="4 11" id="KW-1133">Transmembrane helix</keyword>
<dbReference type="GO" id="GO:0006355">
    <property type="term" value="P:regulation of DNA-templated transcription"/>
    <property type="evidence" value="ECO:0007669"/>
    <property type="project" value="InterPro"/>
</dbReference>
<dbReference type="InterPro" id="IPR036093">
    <property type="entry name" value="NAC_dom_sf"/>
</dbReference>
<evidence type="ECO:0000256" key="8">
    <source>
        <dbReference type="ARBA" id="ARBA00023159"/>
    </source>
</evidence>
<keyword evidence="3 11" id="KW-0812">Transmembrane</keyword>
<evidence type="ECO:0000313" key="13">
    <source>
        <dbReference type="EMBL" id="ALE20479.1"/>
    </source>
</evidence>
<name>A0A0M4N024_9CARY</name>
<gene>
    <name evidence="13" type="primary">NAC7</name>
</gene>
<dbReference type="GO" id="GO:0005634">
    <property type="term" value="C:nucleus"/>
    <property type="evidence" value="ECO:0007669"/>
    <property type="project" value="UniProtKB-SubCell"/>
</dbReference>
<reference evidence="13" key="1">
    <citation type="submission" date="2015-03" db="EMBL/GenBank/DDBJ databases">
        <authorList>
            <person name="Murphy D."/>
        </authorList>
    </citation>
    <scope>NUCLEOTIDE SEQUENCE</scope>
</reference>
<dbReference type="AlphaFoldDB" id="A0A0M4N024"/>
<keyword evidence="10" id="KW-0539">Nucleus</keyword>
<evidence type="ECO:0000259" key="12">
    <source>
        <dbReference type="PROSITE" id="PS51005"/>
    </source>
</evidence>
<dbReference type="SUPFAM" id="SSF101941">
    <property type="entry name" value="NAC domain"/>
    <property type="match status" value="1"/>
</dbReference>
<evidence type="ECO:0000256" key="7">
    <source>
        <dbReference type="ARBA" id="ARBA00023136"/>
    </source>
</evidence>
<dbReference type="Gene3D" id="2.170.150.80">
    <property type="entry name" value="NAC domain"/>
    <property type="match status" value="1"/>
</dbReference>
<evidence type="ECO:0000256" key="5">
    <source>
        <dbReference type="ARBA" id="ARBA00023015"/>
    </source>
</evidence>
<dbReference type="PANTHER" id="PTHR31744">
    <property type="entry name" value="PROTEIN CUP-SHAPED COTYLEDON 2-RELATED"/>
    <property type="match status" value="1"/>
</dbReference>
<feature type="domain" description="NAC" evidence="12">
    <location>
        <begin position="15"/>
        <end position="165"/>
    </location>
</feature>
<evidence type="ECO:0000256" key="1">
    <source>
        <dbReference type="ARBA" id="ARBA00004123"/>
    </source>
</evidence>
<evidence type="ECO:0000256" key="9">
    <source>
        <dbReference type="ARBA" id="ARBA00023163"/>
    </source>
</evidence>